<organism evidence="2 3">
    <name type="scientific">Planosporangium mesophilum</name>
    <dbReference type="NCBI Taxonomy" id="689768"/>
    <lineage>
        <taxon>Bacteria</taxon>
        <taxon>Bacillati</taxon>
        <taxon>Actinomycetota</taxon>
        <taxon>Actinomycetes</taxon>
        <taxon>Micromonosporales</taxon>
        <taxon>Micromonosporaceae</taxon>
        <taxon>Planosporangium</taxon>
    </lineage>
</organism>
<protein>
    <recommendedName>
        <fullName evidence="1">Tn3 transposase DDE domain-containing protein</fullName>
    </recommendedName>
</protein>
<proteinExistence type="predicted"/>
<evidence type="ECO:0000259" key="1">
    <source>
        <dbReference type="Pfam" id="PF01526"/>
    </source>
</evidence>
<dbReference type="GO" id="GO:0006313">
    <property type="term" value="P:DNA transposition"/>
    <property type="evidence" value="ECO:0007669"/>
    <property type="project" value="InterPro"/>
</dbReference>
<evidence type="ECO:0000313" key="2">
    <source>
        <dbReference type="EMBL" id="GII22404.1"/>
    </source>
</evidence>
<gene>
    <name evidence="2" type="ORF">Pme01_20010</name>
</gene>
<reference evidence="2" key="1">
    <citation type="submission" date="2021-01" db="EMBL/GenBank/DDBJ databases">
        <title>Whole genome shotgun sequence of Planosporangium mesophilum NBRC 109066.</title>
        <authorList>
            <person name="Komaki H."/>
            <person name="Tamura T."/>
        </authorList>
    </citation>
    <scope>NUCLEOTIDE SEQUENCE</scope>
    <source>
        <strain evidence="2">NBRC 109066</strain>
    </source>
</reference>
<comment type="caution">
    <text evidence="2">The sequence shown here is derived from an EMBL/GenBank/DDBJ whole genome shotgun (WGS) entry which is preliminary data.</text>
</comment>
<dbReference type="Pfam" id="PF01526">
    <property type="entry name" value="DDE_Tnp_Tn3"/>
    <property type="match status" value="1"/>
</dbReference>
<dbReference type="EMBL" id="BOON01000018">
    <property type="protein sequence ID" value="GII22404.1"/>
    <property type="molecule type" value="Genomic_DNA"/>
</dbReference>
<feature type="domain" description="Tn3 transposase DDE" evidence="1">
    <location>
        <begin position="101"/>
        <end position="236"/>
    </location>
</feature>
<evidence type="ECO:0000313" key="3">
    <source>
        <dbReference type="Proteomes" id="UP000599074"/>
    </source>
</evidence>
<dbReference type="AlphaFoldDB" id="A0A8J3T9X7"/>
<keyword evidence="3" id="KW-1185">Reference proteome</keyword>
<name>A0A8J3T9X7_9ACTN</name>
<dbReference type="Proteomes" id="UP000599074">
    <property type="component" value="Unassembled WGS sequence"/>
</dbReference>
<dbReference type="InterPro" id="IPR002513">
    <property type="entry name" value="Tn3_Tnp_DDE_dom"/>
</dbReference>
<sequence>MSGVTEPAGSRAGRRLSVRAAHREAAAKKEVADALAERAKGGESRQALLDEILTIVLETGIGDEQIGNLLSTSIGPDRMRAAWAERRARLPRDHGQLSMLDASMSYLAWTAEWYFRPEILEAANAAVVNYHHRPPLTRAFGSRTLSSSDGQRFPVNGKSITARHLSRYFARGPGVSTYTHVCDQHSTFDTKVIVATAPESHYVLDGLLGNETDLPTFEHATDTHGATLANFALFDTGGRPAPVRLAVRRRDPGAHLADPPRERALLRHPFGRHDGCRPLRLTKVVSQAADRRLRERRLLLRVAAHV</sequence>
<dbReference type="GO" id="GO:0004803">
    <property type="term" value="F:transposase activity"/>
    <property type="evidence" value="ECO:0007669"/>
    <property type="project" value="InterPro"/>
</dbReference>
<accession>A0A8J3T9X7</accession>